<dbReference type="KEGG" id="gsh:117368465"/>
<evidence type="ECO:0000313" key="3">
    <source>
        <dbReference type="Proteomes" id="UP000515159"/>
    </source>
</evidence>
<gene>
    <name evidence="4" type="primary">RGS13</name>
</gene>
<dbReference type="PANTHER" id="PTHR10845">
    <property type="entry name" value="REGULATOR OF G PROTEIN SIGNALING"/>
    <property type="match status" value="1"/>
</dbReference>
<accession>A0A6P8SHX8</accession>
<protein>
    <submittedName>
        <fullName evidence="4">Regulator of G-protein signaling 13</fullName>
    </submittedName>
</protein>
<dbReference type="RefSeq" id="XP_033818047.1">
    <property type="nucleotide sequence ID" value="XM_033962156.1"/>
</dbReference>
<dbReference type="PANTHER" id="PTHR10845:SF32">
    <property type="entry name" value="REGULATOR OF G-PROTEIN SIGNALING 13"/>
    <property type="match status" value="1"/>
</dbReference>
<evidence type="ECO:0000259" key="2">
    <source>
        <dbReference type="PROSITE" id="PS50132"/>
    </source>
</evidence>
<organism evidence="3 4">
    <name type="scientific">Geotrypetes seraphini</name>
    <name type="common">Gaboon caecilian</name>
    <name type="synonym">Caecilia seraphini</name>
    <dbReference type="NCBI Taxonomy" id="260995"/>
    <lineage>
        <taxon>Eukaryota</taxon>
        <taxon>Metazoa</taxon>
        <taxon>Chordata</taxon>
        <taxon>Craniata</taxon>
        <taxon>Vertebrata</taxon>
        <taxon>Euteleostomi</taxon>
        <taxon>Amphibia</taxon>
        <taxon>Gymnophiona</taxon>
        <taxon>Geotrypetes</taxon>
    </lineage>
</organism>
<dbReference type="SUPFAM" id="SSF48097">
    <property type="entry name" value="Regulator of G-protein signaling, RGS"/>
    <property type="match status" value="1"/>
</dbReference>
<dbReference type="GeneID" id="117368465"/>
<name>A0A6P8SHX8_GEOSA</name>
<feature type="domain" description="RGS" evidence="2">
    <location>
        <begin position="33"/>
        <end position="149"/>
    </location>
</feature>
<dbReference type="InterPro" id="IPR044926">
    <property type="entry name" value="RGS_subdomain_2"/>
</dbReference>
<dbReference type="FunFam" id="1.10.167.10:FF:000001">
    <property type="entry name" value="Putative regulator of g-protein signaling 12"/>
    <property type="match status" value="1"/>
</dbReference>
<dbReference type="PRINTS" id="PR01301">
    <property type="entry name" value="RGSPROTEIN"/>
</dbReference>
<dbReference type="Gene3D" id="1.10.196.10">
    <property type="match status" value="2"/>
</dbReference>
<dbReference type="PROSITE" id="PS50132">
    <property type="entry name" value="RGS"/>
    <property type="match status" value="1"/>
</dbReference>
<dbReference type="InParanoid" id="A0A6P8SHX8"/>
<reference evidence="4" key="1">
    <citation type="submission" date="2025-08" db="UniProtKB">
        <authorList>
            <consortium name="RefSeq"/>
        </authorList>
    </citation>
    <scope>IDENTIFICATION</scope>
</reference>
<evidence type="ECO:0000256" key="1">
    <source>
        <dbReference type="ARBA" id="ARBA00053238"/>
    </source>
</evidence>
<dbReference type="CTD" id="6003"/>
<dbReference type="InterPro" id="IPR016137">
    <property type="entry name" value="RGS"/>
</dbReference>
<dbReference type="InterPro" id="IPR036305">
    <property type="entry name" value="RGS_sf"/>
</dbReference>
<dbReference type="SMART" id="SM00315">
    <property type="entry name" value="RGS"/>
    <property type="match status" value="1"/>
</dbReference>
<dbReference type="InterPro" id="IPR024066">
    <property type="entry name" value="RGS_subdom1/3"/>
</dbReference>
<evidence type="ECO:0000313" key="4">
    <source>
        <dbReference type="RefSeq" id="XP_033818047.1"/>
    </source>
</evidence>
<dbReference type="OrthoDB" id="196547at2759"/>
<dbReference type="AlphaFoldDB" id="A0A6P8SHX8"/>
<proteinExistence type="predicted"/>
<dbReference type="Proteomes" id="UP000515159">
    <property type="component" value="Chromosome 10"/>
</dbReference>
<dbReference type="FunCoup" id="A0A6P8SHX8">
    <property type="interactions" value="375"/>
</dbReference>
<keyword evidence="3" id="KW-1185">Reference proteome</keyword>
<dbReference type="Gene3D" id="1.10.167.10">
    <property type="entry name" value="Regulator of G-protein Signalling 4, domain 2"/>
    <property type="match status" value="1"/>
</dbReference>
<comment type="function">
    <text evidence="1">Regulates G protein-coupled receptor signaling cascades, including signaling downstream of the N-formylpeptide chemoattractant receptors and leukotriene receptors. Inhibits B cell chemotaxis. Inhibits signal transduction by increasing the GTPase activity of G protein alpha subunits, thereby driving them into their inactive GDP-bound form.</text>
</comment>
<dbReference type="Pfam" id="PF00615">
    <property type="entry name" value="RGS"/>
    <property type="match status" value="1"/>
</dbReference>
<sequence length="167" mass="19725">MSPKICWLCRLSNTESSETSKLSLDEVLQWPQSLQNLMATKYGPVVYRAYLKSEYSDENIEFWFACENYKKIKSQWKRISRAKKLFKMYIQPNAPREINIDSPIREAIIKNLQAPTENCFAEAQQIVYRHMERDSYPRFLESDIYQNLVKKFQTEQLVGNIQTEGHG</sequence>